<dbReference type="EMBL" id="JACEIK010005590">
    <property type="protein sequence ID" value="MCE0481858.1"/>
    <property type="molecule type" value="Genomic_DNA"/>
</dbReference>
<sequence>MGKREKVGRLVVGSGLNGGVRRRGRMREVGWRCRGLAAAAGGFSGGATAVEVGFGRSGGRRGGKGEGGAISPVVNGGKGKEKGDRSGRRWRGRKEVREVGGGIG</sequence>
<name>A0ABS8VRI7_DATST</name>
<evidence type="ECO:0000256" key="1">
    <source>
        <dbReference type="SAM" id="MobiDB-lite"/>
    </source>
</evidence>
<accession>A0ABS8VRI7</accession>
<protein>
    <submittedName>
        <fullName evidence="2">Uncharacterized protein</fullName>
    </submittedName>
</protein>
<evidence type="ECO:0000313" key="2">
    <source>
        <dbReference type="EMBL" id="MCE0481858.1"/>
    </source>
</evidence>
<gene>
    <name evidence="2" type="ORF">HAX54_039955</name>
</gene>
<keyword evidence="3" id="KW-1185">Reference proteome</keyword>
<evidence type="ECO:0000313" key="3">
    <source>
        <dbReference type="Proteomes" id="UP000823775"/>
    </source>
</evidence>
<organism evidence="2 3">
    <name type="scientific">Datura stramonium</name>
    <name type="common">Jimsonweed</name>
    <name type="synonym">Common thornapple</name>
    <dbReference type="NCBI Taxonomy" id="4076"/>
    <lineage>
        <taxon>Eukaryota</taxon>
        <taxon>Viridiplantae</taxon>
        <taxon>Streptophyta</taxon>
        <taxon>Embryophyta</taxon>
        <taxon>Tracheophyta</taxon>
        <taxon>Spermatophyta</taxon>
        <taxon>Magnoliopsida</taxon>
        <taxon>eudicotyledons</taxon>
        <taxon>Gunneridae</taxon>
        <taxon>Pentapetalae</taxon>
        <taxon>asterids</taxon>
        <taxon>lamiids</taxon>
        <taxon>Solanales</taxon>
        <taxon>Solanaceae</taxon>
        <taxon>Solanoideae</taxon>
        <taxon>Datureae</taxon>
        <taxon>Datura</taxon>
    </lineage>
</organism>
<reference evidence="2 3" key="1">
    <citation type="journal article" date="2021" name="BMC Genomics">
        <title>Datura genome reveals duplications of psychoactive alkaloid biosynthetic genes and high mutation rate following tissue culture.</title>
        <authorList>
            <person name="Rajewski A."/>
            <person name="Carter-House D."/>
            <person name="Stajich J."/>
            <person name="Litt A."/>
        </authorList>
    </citation>
    <scope>NUCLEOTIDE SEQUENCE [LARGE SCALE GENOMIC DNA]</scope>
    <source>
        <strain evidence="2">AR-01</strain>
    </source>
</reference>
<feature type="region of interest" description="Disordered" evidence="1">
    <location>
        <begin position="58"/>
        <end position="104"/>
    </location>
</feature>
<proteinExistence type="predicted"/>
<comment type="caution">
    <text evidence="2">The sequence shown here is derived from an EMBL/GenBank/DDBJ whole genome shotgun (WGS) entry which is preliminary data.</text>
</comment>
<dbReference type="Proteomes" id="UP000823775">
    <property type="component" value="Unassembled WGS sequence"/>
</dbReference>
<feature type="compositionally biased region" description="Basic and acidic residues" evidence="1">
    <location>
        <begin position="78"/>
        <end position="98"/>
    </location>
</feature>